<keyword evidence="8" id="KW-0479">Metal-binding</keyword>
<evidence type="ECO:0000256" key="1">
    <source>
        <dbReference type="ARBA" id="ARBA00000553"/>
    </source>
</evidence>
<evidence type="ECO:0000256" key="12">
    <source>
        <dbReference type="ARBA" id="ARBA00023008"/>
    </source>
</evidence>
<accession>A0A916SWK1</accession>
<dbReference type="InterPro" id="IPR038371">
    <property type="entry name" value="Cu_polyphenol_OxRdtase_sf"/>
</dbReference>
<dbReference type="InterPro" id="IPR011324">
    <property type="entry name" value="Cytotoxic_necrot_fac-like_cat"/>
</dbReference>
<name>A0A916SWK1_9ACTN</name>
<dbReference type="NCBIfam" id="TIGR00726">
    <property type="entry name" value="peptidoglycan editing factor PgeF"/>
    <property type="match status" value="1"/>
</dbReference>
<comment type="subunit">
    <text evidence="6">Homodimer.</text>
</comment>
<dbReference type="PANTHER" id="PTHR30616">
    <property type="entry name" value="UNCHARACTERIZED PROTEIN YFIH"/>
    <property type="match status" value="1"/>
</dbReference>
<dbReference type="PANTHER" id="PTHR30616:SF2">
    <property type="entry name" value="PURINE NUCLEOSIDE PHOSPHORYLASE LACC1"/>
    <property type="match status" value="1"/>
</dbReference>
<evidence type="ECO:0000256" key="3">
    <source>
        <dbReference type="ARBA" id="ARBA00001973"/>
    </source>
</evidence>
<dbReference type="CDD" id="cd16833">
    <property type="entry name" value="YfiH"/>
    <property type="match status" value="1"/>
</dbReference>
<evidence type="ECO:0000256" key="5">
    <source>
        <dbReference type="ARBA" id="ARBA00007353"/>
    </source>
</evidence>
<evidence type="ECO:0000256" key="13">
    <source>
        <dbReference type="ARBA" id="ARBA00047989"/>
    </source>
</evidence>
<evidence type="ECO:0000256" key="7">
    <source>
        <dbReference type="ARBA" id="ARBA00022679"/>
    </source>
</evidence>
<evidence type="ECO:0000256" key="4">
    <source>
        <dbReference type="ARBA" id="ARBA00003215"/>
    </source>
</evidence>
<evidence type="ECO:0000256" key="11">
    <source>
        <dbReference type="ARBA" id="ARBA00023002"/>
    </source>
</evidence>
<comment type="catalytic activity">
    <reaction evidence="15">
        <text>S-methyl-5'-thioadenosine + phosphate = 5-(methylsulfanyl)-alpha-D-ribose 1-phosphate + adenine</text>
        <dbReference type="Rhea" id="RHEA:11852"/>
        <dbReference type="ChEBI" id="CHEBI:16708"/>
        <dbReference type="ChEBI" id="CHEBI:17509"/>
        <dbReference type="ChEBI" id="CHEBI:43474"/>
        <dbReference type="ChEBI" id="CHEBI:58533"/>
        <dbReference type="EC" id="2.4.2.28"/>
    </reaction>
    <physiologicalReaction direction="left-to-right" evidence="15">
        <dbReference type="Rhea" id="RHEA:11853"/>
    </physiologicalReaction>
</comment>
<evidence type="ECO:0000313" key="18">
    <source>
        <dbReference type="EMBL" id="GGB19331.1"/>
    </source>
</evidence>
<dbReference type="GO" id="GO:0017061">
    <property type="term" value="F:S-methyl-5-thioadenosine phosphorylase activity"/>
    <property type="evidence" value="ECO:0007669"/>
    <property type="project" value="UniProtKB-EC"/>
</dbReference>
<evidence type="ECO:0000256" key="16">
    <source>
        <dbReference type="RuleBase" id="RU361274"/>
    </source>
</evidence>
<evidence type="ECO:0000256" key="17">
    <source>
        <dbReference type="SAM" id="MobiDB-lite"/>
    </source>
</evidence>
<comment type="function">
    <text evidence="4">Purine nucleoside enzyme that catalyzes the phosphorolysis of adenosine and inosine nucleosides, yielding D-ribose 1-phosphate and the respective free bases, adenine and hypoxanthine. Also catalyzes the phosphorolysis of S-methyl-5'-thioadenosine into adenine and S-methyl-5-thio-alpha-D-ribose 1-phosphate. Also has adenosine deaminase activity.</text>
</comment>
<keyword evidence="10" id="KW-0862">Zinc</keyword>
<evidence type="ECO:0000256" key="10">
    <source>
        <dbReference type="ARBA" id="ARBA00022833"/>
    </source>
</evidence>
<comment type="caution">
    <text evidence="18">The sequence shown here is derived from an EMBL/GenBank/DDBJ whole genome shotgun (WGS) entry which is preliminary data.</text>
</comment>
<dbReference type="AlphaFoldDB" id="A0A916SWK1"/>
<dbReference type="SUPFAM" id="SSF64438">
    <property type="entry name" value="CNF1/YfiH-like putative cysteine hydrolases"/>
    <property type="match status" value="1"/>
</dbReference>
<keyword evidence="11" id="KW-0560">Oxidoreductase</keyword>
<keyword evidence="12" id="KW-0186">Copper</keyword>
<keyword evidence="19" id="KW-1185">Reference proteome</keyword>
<comment type="similarity">
    <text evidence="5 16">Belongs to the purine nucleoside phosphorylase YfiH/LACC1 family.</text>
</comment>
<keyword evidence="7" id="KW-0808">Transferase</keyword>
<comment type="cofactor">
    <cofactor evidence="2">
        <name>Zn(2+)</name>
        <dbReference type="ChEBI" id="CHEBI:29105"/>
    </cofactor>
</comment>
<sequence length="243" mass="25573">MTAPQSRVRRVVTDRHGGHSSAPYAEFNLGDHVGDDPDTVRRNRIRLAEGIGVDPSRMVWMEQIHSRNVAVVDGPVDHPLEATDAVVTSQPDLALAVLTADCVPVLLSDDEAGVIAAVHAGRVGARIGIIPATLEVMVAQGADISRIGALLGPAAAGESYEVPPQMQADVEAHLPGSACRTAKGTTGLDLRAGIRRQLLDAGVAAVAVDPRDTITDTDLFSHRRGAPTGRLASVIWRDTTPES</sequence>
<evidence type="ECO:0000256" key="6">
    <source>
        <dbReference type="ARBA" id="ARBA00011738"/>
    </source>
</evidence>
<keyword evidence="9" id="KW-0378">Hydrolase</keyword>
<evidence type="ECO:0000313" key="19">
    <source>
        <dbReference type="Proteomes" id="UP000621454"/>
    </source>
</evidence>
<dbReference type="EMBL" id="BMGC01000002">
    <property type="protein sequence ID" value="GGB19331.1"/>
    <property type="molecule type" value="Genomic_DNA"/>
</dbReference>
<evidence type="ECO:0000256" key="9">
    <source>
        <dbReference type="ARBA" id="ARBA00022801"/>
    </source>
</evidence>
<dbReference type="GO" id="GO:0016491">
    <property type="term" value="F:oxidoreductase activity"/>
    <property type="evidence" value="ECO:0007669"/>
    <property type="project" value="UniProtKB-KW"/>
</dbReference>
<reference evidence="18" key="2">
    <citation type="submission" date="2020-09" db="EMBL/GenBank/DDBJ databases">
        <authorList>
            <person name="Sun Q."/>
            <person name="Zhou Y."/>
        </authorList>
    </citation>
    <scope>NUCLEOTIDE SEQUENCE</scope>
    <source>
        <strain evidence="18">CGMCC 1.12827</strain>
    </source>
</reference>
<dbReference type="RefSeq" id="WP_188584928.1">
    <property type="nucleotide sequence ID" value="NZ_BMGC01000002.1"/>
</dbReference>
<gene>
    <name evidence="18" type="ORF">GCM10011489_04280</name>
</gene>
<comment type="catalytic activity">
    <reaction evidence="14">
        <text>adenosine + phosphate = alpha-D-ribose 1-phosphate + adenine</text>
        <dbReference type="Rhea" id="RHEA:27642"/>
        <dbReference type="ChEBI" id="CHEBI:16335"/>
        <dbReference type="ChEBI" id="CHEBI:16708"/>
        <dbReference type="ChEBI" id="CHEBI:43474"/>
        <dbReference type="ChEBI" id="CHEBI:57720"/>
        <dbReference type="EC" id="2.4.2.1"/>
    </reaction>
    <physiologicalReaction direction="left-to-right" evidence="14">
        <dbReference type="Rhea" id="RHEA:27643"/>
    </physiologicalReaction>
</comment>
<proteinExistence type="inferred from homology"/>
<dbReference type="Pfam" id="PF02578">
    <property type="entry name" value="Cu-oxidase_4"/>
    <property type="match status" value="1"/>
</dbReference>
<dbReference type="GO" id="GO:0005507">
    <property type="term" value="F:copper ion binding"/>
    <property type="evidence" value="ECO:0007669"/>
    <property type="project" value="TreeGrafter"/>
</dbReference>
<reference evidence="18" key="1">
    <citation type="journal article" date="2014" name="Int. J. Syst. Evol. Microbiol.">
        <title>Complete genome sequence of Corynebacterium casei LMG S-19264T (=DSM 44701T), isolated from a smear-ripened cheese.</title>
        <authorList>
            <consortium name="US DOE Joint Genome Institute (JGI-PGF)"/>
            <person name="Walter F."/>
            <person name="Albersmeier A."/>
            <person name="Kalinowski J."/>
            <person name="Ruckert C."/>
        </authorList>
    </citation>
    <scope>NUCLEOTIDE SEQUENCE</scope>
    <source>
        <strain evidence="18">CGMCC 1.12827</strain>
    </source>
</reference>
<dbReference type="InterPro" id="IPR003730">
    <property type="entry name" value="Cu_polyphenol_OxRdtase"/>
</dbReference>
<comment type="cofactor">
    <cofactor evidence="3">
        <name>Cu(2+)</name>
        <dbReference type="ChEBI" id="CHEBI:29036"/>
    </cofactor>
</comment>
<evidence type="ECO:0000256" key="15">
    <source>
        <dbReference type="ARBA" id="ARBA00049893"/>
    </source>
</evidence>
<dbReference type="FunFam" id="3.60.140.10:FF:000003">
    <property type="entry name" value="Polyphenol oxidase"/>
    <property type="match status" value="1"/>
</dbReference>
<dbReference type="Gene3D" id="3.60.140.10">
    <property type="entry name" value="CNF1/YfiH-like putative cysteine hydrolases"/>
    <property type="match status" value="1"/>
</dbReference>
<evidence type="ECO:0000256" key="2">
    <source>
        <dbReference type="ARBA" id="ARBA00001947"/>
    </source>
</evidence>
<protein>
    <recommendedName>
        <fullName evidence="16">Purine nucleoside phosphorylase</fullName>
    </recommendedName>
</protein>
<feature type="region of interest" description="Disordered" evidence="17">
    <location>
        <begin position="1"/>
        <end position="21"/>
    </location>
</feature>
<organism evidence="18 19">
    <name type="scientific">Gordonia jinhuaensis</name>
    <dbReference type="NCBI Taxonomy" id="1517702"/>
    <lineage>
        <taxon>Bacteria</taxon>
        <taxon>Bacillati</taxon>
        <taxon>Actinomycetota</taxon>
        <taxon>Actinomycetes</taxon>
        <taxon>Mycobacteriales</taxon>
        <taxon>Gordoniaceae</taxon>
        <taxon>Gordonia</taxon>
    </lineage>
</organism>
<evidence type="ECO:0000256" key="8">
    <source>
        <dbReference type="ARBA" id="ARBA00022723"/>
    </source>
</evidence>
<comment type="catalytic activity">
    <reaction evidence="13">
        <text>adenosine + H2O + H(+) = inosine + NH4(+)</text>
        <dbReference type="Rhea" id="RHEA:24408"/>
        <dbReference type="ChEBI" id="CHEBI:15377"/>
        <dbReference type="ChEBI" id="CHEBI:15378"/>
        <dbReference type="ChEBI" id="CHEBI:16335"/>
        <dbReference type="ChEBI" id="CHEBI:17596"/>
        <dbReference type="ChEBI" id="CHEBI:28938"/>
        <dbReference type="EC" id="3.5.4.4"/>
    </reaction>
    <physiologicalReaction direction="left-to-right" evidence="13">
        <dbReference type="Rhea" id="RHEA:24409"/>
    </physiologicalReaction>
</comment>
<dbReference type="Proteomes" id="UP000621454">
    <property type="component" value="Unassembled WGS sequence"/>
</dbReference>
<comment type="catalytic activity">
    <reaction evidence="1">
        <text>inosine + phosphate = alpha-D-ribose 1-phosphate + hypoxanthine</text>
        <dbReference type="Rhea" id="RHEA:27646"/>
        <dbReference type="ChEBI" id="CHEBI:17368"/>
        <dbReference type="ChEBI" id="CHEBI:17596"/>
        <dbReference type="ChEBI" id="CHEBI:43474"/>
        <dbReference type="ChEBI" id="CHEBI:57720"/>
        <dbReference type="EC" id="2.4.2.1"/>
    </reaction>
    <physiologicalReaction direction="left-to-right" evidence="1">
        <dbReference type="Rhea" id="RHEA:27647"/>
    </physiologicalReaction>
</comment>
<dbReference type="GO" id="GO:0016787">
    <property type="term" value="F:hydrolase activity"/>
    <property type="evidence" value="ECO:0007669"/>
    <property type="project" value="UniProtKB-KW"/>
</dbReference>
<evidence type="ECO:0000256" key="14">
    <source>
        <dbReference type="ARBA" id="ARBA00048968"/>
    </source>
</evidence>